<dbReference type="EMBL" id="JABFJW010000155">
    <property type="protein sequence ID" value="NOK11347.1"/>
    <property type="molecule type" value="Genomic_DNA"/>
</dbReference>
<evidence type="ECO:0000256" key="1">
    <source>
        <dbReference type="SAM" id="MobiDB-lite"/>
    </source>
</evidence>
<comment type="caution">
    <text evidence="2">The sequence shown here is derived from an EMBL/GenBank/DDBJ whole genome shotgun (WGS) entry which is preliminary data.</text>
</comment>
<evidence type="ECO:0000313" key="3">
    <source>
        <dbReference type="Proteomes" id="UP000528460"/>
    </source>
</evidence>
<dbReference type="Proteomes" id="UP000528460">
    <property type="component" value="Unassembled WGS sequence"/>
</dbReference>
<dbReference type="AlphaFoldDB" id="A0A7Y4JW48"/>
<gene>
    <name evidence="2" type="ORF">HNS30_20085</name>
</gene>
<accession>A0A7Y4JW48</accession>
<name>A0A7Y4JW48_9BACT</name>
<feature type="region of interest" description="Disordered" evidence="1">
    <location>
        <begin position="192"/>
        <end position="254"/>
    </location>
</feature>
<evidence type="ECO:0008006" key="4">
    <source>
        <dbReference type="Google" id="ProtNLM"/>
    </source>
</evidence>
<feature type="compositionally biased region" description="Acidic residues" evidence="1">
    <location>
        <begin position="210"/>
        <end position="228"/>
    </location>
</feature>
<organism evidence="2 3">
    <name type="scientific">Corallococcus exercitus</name>
    <dbReference type="NCBI Taxonomy" id="2316736"/>
    <lineage>
        <taxon>Bacteria</taxon>
        <taxon>Pseudomonadati</taxon>
        <taxon>Myxococcota</taxon>
        <taxon>Myxococcia</taxon>
        <taxon>Myxococcales</taxon>
        <taxon>Cystobacterineae</taxon>
        <taxon>Myxococcaceae</taxon>
        <taxon>Corallococcus</taxon>
    </lineage>
</organism>
<evidence type="ECO:0000313" key="2">
    <source>
        <dbReference type="EMBL" id="NOK11347.1"/>
    </source>
</evidence>
<sequence length="364" mass="40034">MGSPALVVEPVDFTLLDTEFTSAPVPLDESEGPDPRLEAITGLVAKSEYADAARAAAVLLREGVRDVRLVGPYLFGHFFADGMKALPVLFRSLKRTLTENWDFFGPMEKKLVFADTGLRWLLKMMGKHLEHHTRLKDAQWQAWCAPGSREPMEEALALGDPLIAALAILQKPACMDAMRTLLGALRSHAQGVPFLPPPEEPKPAALAAAPDEEDDDEEEEDDGEEEEEARPARVKKAARARAQDAAQDAGPSVPMSPALAQLVRKLSAFEALVEREDYTKASVIAVDVLATVERFDPRVYLPQLFSGFFNGLAQHAEAIEPMLHNTETLSFRAMDQLYRVDLDAFLVAQQRQGQGRGGGSEYDE</sequence>
<dbReference type="RefSeq" id="WP_171416708.1">
    <property type="nucleotide sequence ID" value="NZ_JABFJW010000155.1"/>
</dbReference>
<protein>
    <recommendedName>
        <fullName evidence="4">ImpA N-terminal domain-containing protein</fullName>
    </recommendedName>
</protein>
<proteinExistence type="predicted"/>
<dbReference type="NCBIfam" id="NF041244">
    <property type="entry name" value="IglI_fam"/>
    <property type="match status" value="1"/>
</dbReference>
<reference evidence="2 3" key="1">
    <citation type="submission" date="2020-05" db="EMBL/GenBank/DDBJ databases">
        <authorList>
            <person name="Whitworth D."/>
        </authorList>
    </citation>
    <scope>NUCLEOTIDE SEQUENCE [LARGE SCALE GENOMIC DNA]</scope>
    <source>
        <strain evidence="2 3">CA046A</strain>
    </source>
</reference>